<dbReference type="AlphaFoldDB" id="I3SFC5"/>
<dbReference type="EMBL" id="BT139172">
    <property type="protein sequence ID" value="AFK38967.1"/>
    <property type="molecule type" value="mRNA"/>
</dbReference>
<accession>I3SFC5</accession>
<name>I3SFC5_LOTJA</name>
<protein>
    <submittedName>
        <fullName evidence="1">Uncharacterized protein</fullName>
    </submittedName>
</protein>
<organism evidence="1">
    <name type="scientific">Lotus japonicus</name>
    <name type="common">Lotus corniculatus var. japonicus</name>
    <dbReference type="NCBI Taxonomy" id="34305"/>
    <lineage>
        <taxon>Eukaryota</taxon>
        <taxon>Viridiplantae</taxon>
        <taxon>Streptophyta</taxon>
        <taxon>Embryophyta</taxon>
        <taxon>Tracheophyta</taxon>
        <taxon>Spermatophyta</taxon>
        <taxon>Magnoliopsida</taxon>
        <taxon>eudicotyledons</taxon>
        <taxon>Gunneridae</taxon>
        <taxon>Pentapetalae</taxon>
        <taxon>rosids</taxon>
        <taxon>fabids</taxon>
        <taxon>Fabales</taxon>
        <taxon>Fabaceae</taxon>
        <taxon>Papilionoideae</taxon>
        <taxon>50 kb inversion clade</taxon>
        <taxon>NPAAA clade</taxon>
        <taxon>Hologalegina</taxon>
        <taxon>robinioid clade</taxon>
        <taxon>Loteae</taxon>
        <taxon>Lotus</taxon>
    </lineage>
</organism>
<evidence type="ECO:0000313" key="1">
    <source>
        <dbReference type="EMBL" id="AFK38967.1"/>
    </source>
</evidence>
<sequence length="73" mass="7979">MHSLSFTASVMGVSTSSRFIHFFAEIAEKALASKIIGKAKRAEAANHSNSLVARGLVSSCFFSVSWTVAWTWR</sequence>
<proteinExistence type="evidence at transcript level"/>
<reference evidence="1" key="1">
    <citation type="submission" date="2012-05" db="EMBL/GenBank/DDBJ databases">
        <authorList>
            <person name="Krishnakumar V."/>
            <person name="Cheung F."/>
            <person name="Xiao Y."/>
            <person name="Chan A."/>
            <person name="Moskal W.A."/>
            <person name="Town C.D."/>
        </authorList>
    </citation>
    <scope>NUCLEOTIDE SEQUENCE</scope>
</reference>